<sequence length="96" mass="10815">MIVVVQQTAEFRDWLKGLNDKRAAERIAIRIARVQSGLVGDAKFFDGIGELRIDYGPGYRLYFVKRGSAIIILLCGGDKSSQKRDIRKAIEMAKEI</sequence>
<organism evidence="1 2">
    <name type="scientific">Mesorhizobium sanjuanii</name>
    <dbReference type="NCBI Taxonomy" id="2037900"/>
    <lineage>
        <taxon>Bacteria</taxon>
        <taxon>Pseudomonadati</taxon>
        <taxon>Pseudomonadota</taxon>
        <taxon>Alphaproteobacteria</taxon>
        <taxon>Hyphomicrobiales</taxon>
        <taxon>Phyllobacteriaceae</taxon>
        <taxon>Mesorhizobium</taxon>
    </lineage>
</organism>
<reference evidence="1 2" key="1">
    <citation type="submission" date="2017-09" db="EMBL/GenBank/DDBJ databases">
        <title>Mesorhizobum sanjuanii sp. nov. isolated from nodules of Lotus tenuis in saline-alkaline lowlands of Flooding Pampa.</title>
        <authorList>
            <person name="Sannazzaro A.I."/>
            <person name="Torres Tejerizo G.A."/>
            <person name="Fontana F."/>
            <person name="Cumpa Velazquez L.M."/>
            <person name="Hansen L."/>
            <person name="Pistorio M."/>
            <person name="Estrella M.J."/>
        </authorList>
    </citation>
    <scope>NUCLEOTIDE SEQUENCE [LARGE SCALE GENOMIC DNA]</scope>
    <source>
        <strain evidence="1 2">BSA136</strain>
    </source>
</reference>
<comment type="caution">
    <text evidence="1">The sequence shown here is derived from an EMBL/GenBank/DDBJ whole genome shotgun (WGS) entry which is preliminary data.</text>
</comment>
<proteinExistence type="predicted"/>
<accession>A0A2A6FMM9</accession>
<dbReference type="PIRSF" id="PIRSF028744">
    <property type="entry name" value="Addict_mod_HI1419"/>
    <property type="match status" value="1"/>
</dbReference>
<dbReference type="Proteomes" id="UP000219182">
    <property type="component" value="Unassembled WGS sequence"/>
</dbReference>
<protein>
    <submittedName>
        <fullName evidence="1">Addiction module antitoxin RelB</fullName>
    </submittedName>
</protein>
<gene>
    <name evidence="1" type="ORF">CN311_01285</name>
</gene>
<dbReference type="PANTHER" id="PTHR41791">
    <property type="entry name" value="SSL7039 PROTEIN"/>
    <property type="match status" value="1"/>
</dbReference>
<dbReference type="EMBL" id="NWQG01000006">
    <property type="protein sequence ID" value="PDQ22911.1"/>
    <property type="molecule type" value="Genomic_DNA"/>
</dbReference>
<name>A0A2A6FMM9_9HYPH</name>
<dbReference type="InterPro" id="IPR014056">
    <property type="entry name" value="TypeIITA-like_toxin_pred"/>
</dbReference>
<keyword evidence="2" id="KW-1185">Reference proteome</keyword>
<evidence type="ECO:0000313" key="1">
    <source>
        <dbReference type="EMBL" id="PDQ22911.1"/>
    </source>
</evidence>
<dbReference type="AlphaFoldDB" id="A0A2A6FMM9"/>
<dbReference type="PANTHER" id="PTHR41791:SF1">
    <property type="entry name" value="SSL7039 PROTEIN"/>
    <property type="match status" value="1"/>
</dbReference>
<evidence type="ECO:0000313" key="2">
    <source>
        <dbReference type="Proteomes" id="UP000219182"/>
    </source>
</evidence>
<dbReference type="NCBIfam" id="TIGR02683">
    <property type="entry name" value="upstrm_HI1419"/>
    <property type="match status" value="1"/>
</dbReference>